<dbReference type="PROSITE" id="PS50850">
    <property type="entry name" value="MFS"/>
    <property type="match status" value="1"/>
</dbReference>
<dbReference type="SUPFAM" id="SSF103473">
    <property type="entry name" value="MFS general substrate transporter"/>
    <property type="match status" value="1"/>
</dbReference>
<dbReference type="PIRSF" id="PIRSF002808">
    <property type="entry name" value="Hexose_phosphate_transp"/>
    <property type="match status" value="1"/>
</dbReference>
<protein>
    <submittedName>
        <fullName evidence="9">Hexuronate transporter</fullName>
    </submittedName>
</protein>
<evidence type="ECO:0000256" key="2">
    <source>
        <dbReference type="ARBA" id="ARBA00022475"/>
    </source>
</evidence>
<keyword evidence="4 7" id="KW-1133">Transmembrane helix</keyword>
<evidence type="ECO:0000259" key="8">
    <source>
        <dbReference type="PROSITE" id="PS50850"/>
    </source>
</evidence>
<dbReference type="EMBL" id="LT575490">
    <property type="protein sequence ID" value="SAY44494.1"/>
    <property type="molecule type" value="Genomic_DNA"/>
</dbReference>
<evidence type="ECO:0000256" key="7">
    <source>
        <dbReference type="SAM" id="Phobius"/>
    </source>
</evidence>
<dbReference type="InterPro" id="IPR000849">
    <property type="entry name" value="Sugar_P_transporter"/>
</dbReference>
<feature type="transmembrane region" description="Helical" evidence="7">
    <location>
        <begin position="100"/>
        <end position="121"/>
    </location>
</feature>
<dbReference type="InterPro" id="IPR011701">
    <property type="entry name" value="MFS"/>
</dbReference>
<feature type="transmembrane region" description="Helical" evidence="7">
    <location>
        <begin position="7"/>
        <end position="27"/>
    </location>
</feature>
<dbReference type="InterPro" id="IPR050382">
    <property type="entry name" value="MFS_Na/Anion_cotransporter"/>
</dbReference>
<evidence type="ECO:0000256" key="3">
    <source>
        <dbReference type="ARBA" id="ARBA00022692"/>
    </source>
</evidence>
<organism evidence="9">
    <name type="scientific">Serratia marcescens</name>
    <dbReference type="NCBI Taxonomy" id="615"/>
    <lineage>
        <taxon>Bacteria</taxon>
        <taxon>Pseudomonadati</taxon>
        <taxon>Pseudomonadota</taxon>
        <taxon>Gammaproteobacteria</taxon>
        <taxon>Enterobacterales</taxon>
        <taxon>Yersiniaceae</taxon>
        <taxon>Serratia</taxon>
    </lineage>
</organism>
<feature type="transmembrane region" description="Helical" evidence="7">
    <location>
        <begin position="305"/>
        <end position="324"/>
    </location>
</feature>
<feature type="transmembrane region" description="Helical" evidence="7">
    <location>
        <begin position="230"/>
        <end position="252"/>
    </location>
</feature>
<feature type="transmembrane region" description="Helical" evidence="7">
    <location>
        <begin position="163"/>
        <end position="184"/>
    </location>
</feature>
<dbReference type="InterPro" id="IPR020846">
    <property type="entry name" value="MFS_dom"/>
</dbReference>
<dbReference type="GO" id="GO:0005886">
    <property type="term" value="C:plasma membrane"/>
    <property type="evidence" value="ECO:0007669"/>
    <property type="project" value="UniProtKB-SubCell"/>
</dbReference>
<evidence type="ECO:0000256" key="6">
    <source>
        <dbReference type="ARBA" id="ARBA00038514"/>
    </source>
</evidence>
<reference evidence="9" key="1">
    <citation type="submission" date="2016-05" db="EMBL/GenBank/DDBJ databases">
        <authorList>
            <person name="Cock P.J.A."/>
            <person name="Cock P.J.A."/>
        </authorList>
    </citation>
    <scope>NUCLEOTIDE SEQUENCE</scope>
    <source>
        <strain evidence="9">PWN146_assembly</strain>
    </source>
</reference>
<dbReference type="AlphaFoldDB" id="A0A1C3HHH3"/>
<feature type="domain" description="Major facilitator superfamily (MFS) profile" evidence="8">
    <location>
        <begin position="9"/>
        <end position="419"/>
    </location>
</feature>
<keyword evidence="3 7" id="KW-0812">Transmembrane</keyword>
<dbReference type="GO" id="GO:0022857">
    <property type="term" value="F:transmembrane transporter activity"/>
    <property type="evidence" value="ECO:0007669"/>
    <property type="project" value="InterPro"/>
</dbReference>
<feature type="transmembrane region" description="Helical" evidence="7">
    <location>
        <begin position="272"/>
        <end position="293"/>
    </location>
</feature>
<comment type="subcellular location">
    <subcellularLocation>
        <location evidence="1">Cell membrane</location>
        <topology evidence="1">Multi-pass membrane protein</topology>
    </subcellularLocation>
</comment>
<evidence type="ECO:0000256" key="1">
    <source>
        <dbReference type="ARBA" id="ARBA00004651"/>
    </source>
</evidence>
<sequence>MFKNLRWTIVFLLFMVYMINYLDRVALSITVPMIEQDLMLNAEQFGLIFGSFFFGYAIFNFVGGLAVDRFGPTLVLGVAVGLWSLFCGMTAIATGFYSMLILRVLFGMAEGPICASANKMINGWFPKKQAATAMGLLSAGSPLGGAVAGPIVGYLALAFGWRPAFMIICAIGIVWMLVWFFVVADNPAKSQRASAEERALIARLKQENLGEESTLSDAAHGLGYYLKQPIILVTAFAFFCYNYILFFFLSWFPSYLVQAHNLNIKEMSLTTMIPWIVGFVGLALGGYISDKIFNITGKLLLSRKIVLVTSLLAAAVCVALAGTVSSVVPAVMLMSVSIFFLYITGALYWAIIQDVVHKSRVGGASGFIHLIGSVSGIIGPIVTGYIVQNTGKFDSAFMLAGGVAALGALLVLLVIKAPRATAGVQILKP</sequence>
<dbReference type="Gene3D" id="1.20.1250.20">
    <property type="entry name" value="MFS general substrate transporter like domains"/>
    <property type="match status" value="2"/>
</dbReference>
<accession>A0A1C3HHH3</accession>
<dbReference type="PANTHER" id="PTHR11662:SF399">
    <property type="entry name" value="FI19708P1-RELATED"/>
    <property type="match status" value="1"/>
</dbReference>
<dbReference type="PANTHER" id="PTHR11662">
    <property type="entry name" value="SOLUTE CARRIER FAMILY 17"/>
    <property type="match status" value="1"/>
</dbReference>
<name>A0A1C3HHH3_SERMA</name>
<feature type="transmembrane region" description="Helical" evidence="7">
    <location>
        <begin position="74"/>
        <end position="94"/>
    </location>
</feature>
<keyword evidence="5 7" id="KW-0472">Membrane</keyword>
<comment type="similarity">
    <text evidence="6">Belongs to the major facilitator superfamily. Phthalate permease family.</text>
</comment>
<evidence type="ECO:0000256" key="4">
    <source>
        <dbReference type="ARBA" id="ARBA00022989"/>
    </source>
</evidence>
<dbReference type="InterPro" id="IPR036259">
    <property type="entry name" value="MFS_trans_sf"/>
</dbReference>
<dbReference type="Pfam" id="PF07690">
    <property type="entry name" value="MFS_1"/>
    <property type="match status" value="1"/>
</dbReference>
<evidence type="ECO:0000256" key="5">
    <source>
        <dbReference type="ARBA" id="ARBA00023136"/>
    </source>
</evidence>
<evidence type="ECO:0000313" key="9">
    <source>
        <dbReference type="EMBL" id="SAY44494.1"/>
    </source>
</evidence>
<feature type="transmembrane region" description="Helical" evidence="7">
    <location>
        <begin position="47"/>
        <end position="67"/>
    </location>
</feature>
<keyword evidence="2" id="KW-1003">Cell membrane</keyword>
<feature type="transmembrane region" description="Helical" evidence="7">
    <location>
        <begin position="393"/>
        <end position="415"/>
    </location>
</feature>
<gene>
    <name evidence="9" type="primary">exuT_2</name>
    <name evidence="9" type="ORF">PWN146_03204</name>
</gene>
<feature type="transmembrane region" description="Helical" evidence="7">
    <location>
        <begin position="364"/>
        <end position="387"/>
    </location>
</feature>
<proteinExistence type="inferred from homology"/>
<dbReference type="CDD" id="cd17319">
    <property type="entry name" value="MFS_ExuT_GudP_like"/>
    <property type="match status" value="1"/>
</dbReference>
<feature type="transmembrane region" description="Helical" evidence="7">
    <location>
        <begin position="330"/>
        <end position="352"/>
    </location>
</feature>
<feature type="transmembrane region" description="Helical" evidence="7">
    <location>
        <begin position="133"/>
        <end position="157"/>
    </location>
</feature>